<evidence type="ECO:0000256" key="1">
    <source>
        <dbReference type="ARBA" id="ARBA00004604"/>
    </source>
</evidence>
<keyword evidence="6" id="KW-1185">Reference proteome</keyword>
<dbReference type="Gene3D" id="3.30.110.20">
    <property type="entry name" value="Alba-like domain"/>
    <property type="match status" value="1"/>
</dbReference>
<dbReference type="PANTHER" id="PTHR15314:SF1">
    <property type="entry name" value="RIBONUCLEASE P PROTEIN SUBUNIT P20"/>
    <property type="match status" value="1"/>
</dbReference>
<feature type="region of interest" description="Disordered" evidence="4">
    <location>
        <begin position="1"/>
        <end position="66"/>
    </location>
</feature>
<dbReference type="InterPro" id="IPR014612">
    <property type="entry name" value="Pop7/Rpp20"/>
</dbReference>
<feature type="compositionally biased region" description="Pro residues" evidence="4">
    <location>
        <begin position="30"/>
        <end position="39"/>
    </location>
</feature>
<dbReference type="GO" id="GO:0001682">
    <property type="term" value="P:tRNA 5'-leader removal"/>
    <property type="evidence" value="ECO:0007669"/>
    <property type="project" value="InterPro"/>
</dbReference>
<comment type="subcellular location">
    <subcellularLocation>
        <location evidence="1">Nucleus</location>
        <location evidence="1">Nucleolus</location>
    </subcellularLocation>
</comment>
<keyword evidence="3" id="KW-0539">Nucleus</keyword>
<evidence type="ECO:0000256" key="4">
    <source>
        <dbReference type="SAM" id="MobiDB-lite"/>
    </source>
</evidence>
<dbReference type="GO" id="GO:0005655">
    <property type="term" value="C:nucleolar ribonuclease P complex"/>
    <property type="evidence" value="ECO:0007669"/>
    <property type="project" value="InterPro"/>
</dbReference>
<evidence type="ECO:0000313" key="5">
    <source>
        <dbReference type="EMBL" id="GMK59507.1"/>
    </source>
</evidence>
<dbReference type="PANTHER" id="PTHR15314">
    <property type="entry name" value="RIBONUCLEASE P PROTEIN SUBUNIT P20"/>
    <property type="match status" value="1"/>
</dbReference>
<evidence type="ECO:0000256" key="3">
    <source>
        <dbReference type="ARBA" id="ARBA00023242"/>
    </source>
</evidence>
<evidence type="ECO:0000256" key="2">
    <source>
        <dbReference type="ARBA" id="ARBA00022694"/>
    </source>
</evidence>
<feature type="compositionally biased region" description="Basic residues" evidence="4">
    <location>
        <begin position="16"/>
        <end position="26"/>
    </location>
</feature>
<feature type="compositionally biased region" description="Basic residues" evidence="4">
    <location>
        <begin position="209"/>
        <end position="220"/>
    </location>
</feature>
<comment type="caution">
    <text evidence="5">The sequence shown here is derived from an EMBL/GenBank/DDBJ whole genome shotgun (WGS) entry which is preliminary data.</text>
</comment>
<dbReference type="GO" id="GO:0003676">
    <property type="term" value="F:nucleic acid binding"/>
    <property type="evidence" value="ECO:0007669"/>
    <property type="project" value="InterPro"/>
</dbReference>
<sequence>MEMPLRNASAGPSKPRGPHPTHRSGAKLRPPAPPAPPSRPARQTLPIKVLQGQGARRTDTQRPGFGRDTIFITRKTSLGSMLGRARGLVLDEGYTHITLYALGAAIPHALLVLHALLDVLPYPTGPTGVWYEMETGSVVCTDEVKGETDDDAVGSLGAVEEDMPELRDRTKSCLRIEVHISPKDAPVVVPAQAQRKKPTPRGISEVPIRHRANKRARPKAAVRAARREAAAAADEEDAMNG</sequence>
<protein>
    <submittedName>
        <fullName evidence="5">Uncharacterized protein</fullName>
    </submittedName>
</protein>
<dbReference type="AlphaFoldDB" id="A0AAD3TZ30"/>
<dbReference type="InterPro" id="IPR036882">
    <property type="entry name" value="Alba-like_dom_sf"/>
</dbReference>
<dbReference type="Proteomes" id="UP001222932">
    <property type="component" value="Unassembled WGS sequence"/>
</dbReference>
<gene>
    <name evidence="5" type="ORF">CspeluHIS016_0801130</name>
</gene>
<accession>A0AAD3TZ30</accession>
<proteinExistence type="predicted"/>
<dbReference type="GO" id="GO:0000172">
    <property type="term" value="C:ribonuclease MRP complex"/>
    <property type="evidence" value="ECO:0007669"/>
    <property type="project" value="InterPro"/>
</dbReference>
<feature type="region of interest" description="Disordered" evidence="4">
    <location>
        <begin position="190"/>
        <end position="220"/>
    </location>
</feature>
<name>A0AAD3TZ30_9TREE</name>
<keyword evidence="2" id="KW-0819">tRNA processing</keyword>
<dbReference type="Pfam" id="PF12328">
    <property type="entry name" value="Rpp20"/>
    <property type="match status" value="1"/>
</dbReference>
<evidence type="ECO:0000313" key="6">
    <source>
        <dbReference type="Proteomes" id="UP001222932"/>
    </source>
</evidence>
<dbReference type="EMBL" id="BTCM01000008">
    <property type="protein sequence ID" value="GMK59507.1"/>
    <property type="molecule type" value="Genomic_DNA"/>
</dbReference>
<organism evidence="5 6">
    <name type="scientific">Cutaneotrichosporon spelunceum</name>
    <dbReference type="NCBI Taxonomy" id="1672016"/>
    <lineage>
        <taxon>Eukaryota</taxon>
        <taxon>Fungi</taxon>
        <taxon>Dikarya</taxon>
        <taxon>Basidiomycota</taxon>
        <taxon>Agaricomycotina</taxon>
        <taxon>Tremellomycetes</taxon>
        <taxon>Trichosporonales</taxon>
        <taxon>Trichosporonaceae</taxon>
        <taxon>Cutaneotrichosporon</taxon>
    </lineage>
</organism>
<reference evidence="5" key="1">
    <citation type="journal article" date="2023" name="BMC Genomics">
        <title>Chromosome-level genome assemblies of Cutaneotrichosporon spp. (Trichosporonales, Basidiomycota) reveal imbalanced evolution between nucleotide sequences and chromosome synteny.</title>
        <authorList>
            <person name="Kobayashi Y."/>
            <person name="Kayamori A."/>
            <person name="Aoki K."/>
            <person name="Shiwa Y."/>
            <person name="Matsutani M."/>
            <person name="Fujita N."/>
            <person name="Sugita T."/>
            <person name="Iwasaki W."/>
            <person name="Tanaka N."/>
            <person name="Takashima M."/>
        </authorList>
    </citation>
    <scope>NUCLEOTIDE SEQUENCE</scope>
    <source>
        <strain evidence="5">HIS016</strain>
    </source>
</reference>
<reference evidence="5" key="2">
    <citation type="submission" date="2023-06" db="EMBL/GenBank/DDBJ databases">
        <authorList>
            <person name="Kobayashi Y."/>
            <person name="Kayamori A."/>
            <person name="Aoki K."/>
            <person name="Shiwa Y."/>
            <person name="Fujita N."/>
            <person name="Sugita T."/>
            <person name="Iwasaki W."/>
            <person name="Tanaka N."/>
            <person name="Takashima M."/>
        </authorList>
    </citation>
    <scope>NUCLEOTIDE SEQUENCE</scope>
    <source>
        <strain evidence="5">HIS016</strain>
    </source>
</reference>